<comment type="subcellular location">
    <subcellularLocation>
        <location evidence="1">Cell membrane</location>
        <topology evidence="1">Multi-pass membrane protein</topology>
    </subcellularLocation>
</comment>
<feature type="transmembrane region" description="Helical" evidence="5">
    <location>
        <begin position="25"/>
        <end position="45"/>
    </location>
</feature>
<feature type="transmembrane region" description="Helical" evidence="5">
    <location>
        <begin position="488"/>
        <end position="507"/>
    </location>
</feature>
<dbReference type="EMBL" id="LQOM01000024">
    <property type="protein sequence ID" value="ORV14799.1"/>
    <property type="molecule type" value="Genomic_DNA"/>
</dbReference>
<feature type="transmembrane region" description="Helical" evidence="5">
    <location>
        <begin position="340"/>
        <end position="360"/>
    </location>
</feature>
<feature type="transmembrane region" description="Helical" evidence="5">
    <location>
        <begin position="117"/>
        <end position="139"/>
    </location>
</feature>
<dbReference type="Proteomes" id="UP000193907">
    <property type="component" value="Unassembled WGS sequence"/>
</dbReference>
<gene>
    <name evidence="7" type="ORF">AWB95_09295</name>
</gene>
<evidence type="ECO:0000256" key="3">
    <source>
        <dbReference type="ARBA" id="ARBA00022989"/>
    </source>
</evidence>
<evidence type="ECO:0000313" key="7">
    <source>
        <dbReference type="EMBL" id="ORV14799.1"/>
    </source>
</evidence>
<feature type="transmembrane region" description="Helical" evidence="5">
    <location>
        <begin position="372"/>
        <end position="398"/>
    </location>
</feature>
<feature type="transmembrane region" description="Helical" evidence="5">
    <location>
        <begin position="92"/>
        <end position="111"/>
    </location>
</feature>
<evidence type="ECO:0000313" key="8">
    <source>
        <dbReference type="Proteomes" id="UP000193907"/>
    </source>
</evidence>
<evidence type="ECO:0000256" key="4">
    <source>
        <dbReference type="ARBA" id="ARBA00023136"/>
    </source>
</evidence>
<dbReference type="CDD" id="cd17321">
    <property type="entry name" value="MFS_MMR_MDR_like"/>
    <property type="match status" value="1"/>
</dbReference>
<evidence type="ECO:0000259" key="6">
    <source>
        <dbReference type="PROSITE" id="PS50850"/>
    </source>
</evidence>
<feature type="domain" description="Major facilitator superfamily (MFS) profile" evidence="6">
    <location>
        <begin position="27"/>
        <end position="511"/>
    </location>
</feature>
<dbReference type="Pfam" id="PF07690">
    <property type="entry name" value="MFS_1"/>
    <property type="match status" value="1"/>
</dbReference>
<dbReference type="PROSITE" id="PS50850">
    <property type="entry name" value="MFS"/>
    <property type="match status" value="1"/>
</dbReference>
<dbReference type="PANTHER" id="PTHR42718:SF42">
    <property type="entry name" value="EXPORT PROTEIN"/>
    <property type="match status" value="1"/>
</dbReference>
<name>A0A1X1RSL2_MYCCE</name>
<keyword evidence="3 5" id="KW-1133">Transmembrane helix</keyword>
<feature type="transmembrane region" description="Helical" evidence="5">
    <location>
        <begin position="151"/>
        <end position="176"/>
    </location>
</feature>
<feature type="transmembrane region" description="Helical" evidence="5">
    <location>
        <begin position="213"/>
        <end position="232"/>
    </location>
</feature>
<dbReference type="InterPro" id="IPR020846">
    <property type="entry name" value="MFS_dom"/>
</dbReference>
<feature type="transmembrane region" description="Helical" evidence="5">
    <location>
        <begin position="65"/>
        <end position="85"/>
    </location>
</feature>
<feature type="transmembrane region" description="Helical" evidence="5">
    <location>
        <begin position="279"/>
        <end position="301"/>
    </location>
</feature>
<feature type="transmembrane region" description="Helical" evidence="5">
    <location>
        <begin position="313"/>
        <end position="333"/>
    </location>
</feature>
<keyword evidence="8" id="KW-1185">Reference proteome</keyword>
<evidence type="ECO:0000256" key="1">
    <source>
        <dbReference type="ARBA" id="ARBA00004651"/>
    </source>
</evidence>
<keyword evidence="4 5" id="KW-0472">Membrane</keyword>
<dbReference type="PANTHER" id="PTHR42718">
    <property type="entry name" value="MAJOR FACILITATOR SUPERFAMILY MULTIDRUG TRANSPORTER MFSC"/>
    <property type="match status" value="1"/>
</dbReference>
<organism evidence="7 8">
    <name type="scientific">Mycobacterium celatum</name>
    <dbReference type="NCBI Taxonomy" id="28045"/>
    <lineage>
        <taxon>Bacteria</taxon>
        <taxon>Bacillati</taxon>
        <taxon>Actinomycetota</taxon>
        <taxon>Actinomycetes</taxon>
        <taxon>Mycobacteriales</taxon>
        <taxon>Mycobacteriaceae</taxon>
        <taxon>Mycobacterium</taxon>
    </lineage>
</organism>
<accession>A0A1X1RSL2</accession>
<dbReference type="AlphaFoldDB" id="A0A1X1RSL2"/>
<feature type="transmembrane region" description="Helical" evidence="5">
    <location>
        <begin position="238"/>
        <end position="259"/>
    </location>
</feature>
<proteinExistence type="predicted"/>
<evidence type="ECO:0000256" key="5">
    <source>
        <dbReference type="SAM" id="Phobius"/>
    </source>
</evidence>
<evidence type="ECO:0000256" key="2">
    <source>
        <dbReference type="ARBA" id="ARBA00022692"/>
    </source>
</evidence>
<dbReference type="InterPro" id="IPR011701">
    <property type="entry name" value="MFS"/>
</dbReference>
<protein>
    <submittedName>
        <fullName evidence="7">MFS transporter</fullName>
    </submittedName>
</protein>
<dbReference type="SUPFAM" id="SSF103473">
    <property type="entry name" value="MFS general substrate transporter"/>
    <property type="match status" value="1"/>
</dbReference>
<dbReference type="Gene3D" id="1.20.1250.20">
    <property type="entry name" value="MFS general substrate transporter like domains"/>
    <property type="match status" value="2"/>
</dbReference>
<dbReference type="GO" id="GO:0022857">
    <property type="term" value="F:transmembrane transporter activity"/>
    <property type="evidence" value="ECO:0007669"/>
    <property type="project" value="InterPro"/>
</dbReference>
<sequence length="532" mass="56108">MVNTFVRPDQRTDGLTPLGSRRARIWTMAVACMGVSLVIASMVALNTALGDLAVATSATQSQLTWVVDGYTVVLACLLLPAGAIGDRYGRRGALLIGLATFAIASVAPTVFTSPLQIIVARGAAGAGAAFIMPATLSLLTAAYRNDERMKAVGIWAGVAGCGGVIGMLGSGALLYFWPWQSIFWAFTASAALIFVLACTVSTSRDEGATPLDWPGAALIGGAVAVFVFAVIQAPERGWSDPLVCGLMGAGVVLAVVFGFVEVRRRHPLLDVRLFRRPDFATGAATITVFFIAMFGFFFVMMQFVQLVMGYSPIQTALAFSPLMLPMLTFSVLSQWYVPRLGLRVVVFIGLLLIATGFLWVRALEVNSPYLDMVGPLFVISSGIGLCTAPTTSAIMAAVPDEKQGVASAVNDATREIGAAVGIALAGSILATRYSHLVAPHLQAFPEPLRGPAAHSLAQALEVSKTLGPRGEQLADISRDAFARAMDSSFLVLAIVIAVAAALIGAWAPGRDGQQLRPVRQLTRRIRRPGGRA</sequence>
<feature type="transmembrane region" description="Helical" evidence="5">
    <location>
        <begin position="182"/>
        <end position="201"/>
    </location>
</feature>
<reference evidence="7 8" key="1">
    <citation type="submission" date="2016-01" db="EMBL/GenBank/DDBJ databases">
        <title>The new phylogeny of the genus Mycobacterium.</title>
        <authorList>
            <person name="Tarcisio F."/>
            <person name="Conor M."/>
            <person name="Antonella G."/>
            <person name="Elisabetta G."/>
            <person name="Giulia F.S."/>
            <person name="Sara T."/>
            <person name="Anna F."/>
            <person name="Clotilde B."/>
            <person name="Roberto B."/>
            <person name="Veronica D.S."/>
            <person name="Fabio R."/>
            <person name="Monica P."/>
            <person name="Olivier J."/>
            <person name="Enrico T."/>
            <person name="Nicola S."/>
        </authorList>
    </citation>
    <scope>NUCLEOTIDE SEQUENCE [LARGE SCALE GENOMIC DNA]</scope>
    <source>
        <strain evidence="7 8">DSM 44243</strain>
    </source>
</reference>
<dbReference type="STRING" id="28045.AWB95_09295"/>
<comment type="caution">
    <text evidence="7">The sequence shown here is derived from an EMBL/GenBank/DDBJ whole genome shotgun (WGS) entry which is preliminary data.</text>
</comment>
<keyword evidence="2 5" id="KW-0812">Transmembrane</keyword>
<dbReference type="GO" id="GO:0005886">
    <property type="term" value="C:plasma membrane"/>
    <property type="evidence" value="ECO:0007669"/>
    <property type="project" value="UniProtKB-SubCell"/>
</dbReference>
<dbReference type="InterPro" id="IPR036259">
    <property type="entry name" value="MFS_trans_sf"/>
</dbReference>